<proteinExistence type="predicted"/>
<protein>
    <recommendedName>
        <fullName evidence="6">Aspartate aminotransferase, mitochondrial</fullName>
    </recommendedName>
    <alternativeName>
        <fullName evidence="7">Kynurenine aminotransferase 4</fullName>
    </alternativeName>
    <alternativeName>
        <fullName evidence="10">Kynurenine aminotransferase IV</fullName>
    </alternativeName>
    <alternativeName>
        <fullName evidence="9">Kynurenine--oxoglutarate transaminase 4</fullName>
    </alternativeName>
    <alternativeName>
        <fullName evidence="8">Kynurenine--oxoglutarate transaminase IV</fullName>
    </alternativeName>
</protein>
<comment type="caution">
    <text evidence="12">The sequence shown here is derived from an EMBL/GenBank/DDBJ whole genome shotgun (WGS) entry which is preliminary data.</text>
</comment>
<feature type="transmembrane region" description="Helical" evidence="11">
    <location>
        <begin position="116"/>
        <end position="135"/>
    </location>
</feature>
<evidence type="ECO:0000256" key="4">
    <source>
        <dbReference type="ARBA" id="ARBA00022679"/>
    </source>
</evidence>
<dbReference type="AlphaFoldDB" id="A0A3L8D4U9"/>
<name>A0A3L8D4U9_OOCBI</name>
<evidence type="ECO:0000256" key="5">
    <source>
        <dbReference type="ARBA" id="ARBA00022898"/>
    </source>
</evidence>
<keyword evidence="3" id="KW-0032">Aminotransferase</keyword>
<gene>
    <name evidence="12" type="ORF">DMN91_012516</name>
</gene>
<evidence type="ECO:0000256" key="2">
    <source>
        <dbReference type="ARBA" id="ARBA00011738"/>
    </source>
</evidence>
<dbReference type="GO" id="GO:0006533">
    <property type="term" value="P:L-aspartate catabolic process"/>
    <property type="evidence" value="ECO:0007669"/>
    <property type="project" value="TreeGrafter"/>
</dbReference>
<evidence type="ECO:0000256" key="11">
    <source>
        <dbReference type="SAM" id="Phobius"/>
    </source>
</evidence>
<evidence type="ECO:0000256" key="9">
    <source>
        <dbReference type="ARBA" id="ARBA00042867"/>
    </source>
</evidence>
<dbReference type="OrthoDB" id="6752799at2759"/>
<evidence type="ECO:0000313" key="13">
    <source>
        <dbReference type="Proteomes" id="UP000279307"/>
    </source>
</evidence>
<evidence type="ECO:0000256" key="10">
    <source>
        <dbReference type="ARBA" id="ARBA00042891"/>
    </source>
</evidence>
<dbReference type="GO" id="GO:0005739">
    <property type="term" value="C:mitochondrion"/>
    <property type="evidence" value="ECO:0007669"/>
    <property type="project" value="TreeGrafter"/>
</dbReference>
<dbReference type="Proteomes" id="UP000279307">
    <property type="component" value="Chromosome 13"/>
</dbReference>
<accession>A0A3L8D4U9</accession>
<evidence type="ECO:0000313" key="12">
    <source>
        <dbReference type="EMBL" id="RLU15522.1"/>
    </source>
</evidence>
<keyword evidence="5" id="KW-0663">Pyridoxal phosphate</keyword>
<comment type="subunit">
    <text evidence="2">Homodimer.</text>
</comment>
<keyword evidence="11" id="KW-0472">Membrane</keyword>
<dbReference type="Gene3D" id="3.90.1150.10">
    <property type="entry name" value="Aspartate Aminotransferase, domain 1"/>
    <property type="match status" value="2"/>
</dbReference>
<dbReference type="PANTHER" id="PTHR11879:SF22">
    <property type="entry name" value="ASPARTATE AMINOTRANSFERASE, MITOCHONDRIAL"/>
    <property type="match status" value="1"/>
</dbReference>
<keyword evidence="11" id="KW-0812">Transmembrane</keyword>
<comment type="cofactor">
    <cofactor evidence="1">
        <name>pyridoxal 5'-phosphate</name>
        <dbReference type="ChEBI" id="CHEBI:597326"/>
    </cofactor>
</comment>
<dbReference type="InterPro" id="IPR015422">
    <property type="entry name" value="PyrdxlP-dep_Trfase_small"/>
</dbReference>
<dbReference type="PANTHER" id="PTHR11879">
    <property type="entry name" value="ASPARTATE AMINOTRANSFERASE"/>
    <property type="match status" value="1"/>
</dbReference>
<evidence type="ECO:0000256" key="6">
    <source>
        <dbReference type="ARBA" id="ARBA00040891"/>
    </source>
</evidence>
<dbReference type="EMBL" id="QOIP01000013">
    <property type="protein sequence ID" value="RLU15522.1"/>
    <property type="molecule type" value="Genomic_DNA"/>
</dbReference>
<dbReference type="InterPro" id="IPR000796">
    <property type="entry name" value="Asp_trans"/>
</dbReference>
<keyword evidence="11" id="KW-1133">Transmembrane helix</keyword>
<organism evidence="12 13">
    <name type="scientific">Ooceraea biroi</name>
    <name type="common">Clonal raider ant</name>
    <name type="synonym">Cerapachys biroi</name>
    <dbReference type="NCBI Taxonomy" id="2015173"/>
    <lineage>
        <taxon>Eukaryota</taxon>
        <taxon>Metazoa</taxon>
        <taxon>Ecdysozoa</taxon>
        <taxon>Arthropoda</taxon>
        <taxon>Hexapoda</taxon>
        <taxon>Insecta</taxon>
        <taxon>Pterygota</taxon>
        <taxon>Neoptera</taxon>
        <taxon>Endopterygota</taxon>
        <taxon>Hymenoptera</taxon>
        <taxon>Apocrita</taxon>
        <taxon>Aculeata</taxon>
        <taxon>Formicoidea</taxon>
        <taxon>Formicidae</taxon>
        <taxon>Dorylinae</taxon>
        <taxon>Ooceraea</taxon>
    </lineage>
</organism>
<evidence type="ECO:0000256" key="7">
    <source>
        <dbReference type="ARBA" id="ARBA00041257"/>
    </source>
</evidence>
<keyword evidence="4" id="KW-0808">Transferase</keyword>
<dbReference type="GO" id="GO:0004069">
    <property type="term" value="F:L-aspartate:2-oxoglutarate aminotransferase activity"/>
    <property type="evidence" value="ECO:0007669"/>
    <property type="project" value="UniProtKB-EC"/>
</dbReference>
<reference evidence="12 13" key="1">
    <citation type="journal article" date="2018" name="Genome Res.">
        <title>The genomic architecture and molecular evolution of ant odorant receptors.</title>
        <authorList>
            <person name="McKenzie S.K."/>
            <person name="Kronauer D.J.C."/>
        </authorList>
    </citation>
    <scope>NUCLEOTIDE SEQUENCE [LARGE SCALE GENOMIC DNA]</scope>
    <source>
        <strain evidence="12">Clonal line C1</strain>
    </source>
</reference>
<evidence type="ECO:0000256" key="8">
    <source>
        <dbReference type="ARBA" id="ARBA00041746"/>
    </source>
</evidence>
<evidence type="ECO:0000256" key="1">
    <source>
        <dbReference type="ARBA" id="ARBA00001933"/>
    </source>
</evidence>
<sequence>MAHTTRLIATTGNLLKGTCNSLSMAMRSSSSWWSHVEMGPPDAILGVTEAFKKDQNPKKINLALVLTETTMANHTFSRVSASNKDVTYLRSIQRYNNKHISQAEEKIRSKKWTRNTLQFLATASFVNIVLIWLSARKRGRREWTECDCSRNLWYWFPISRAQFLSRHFPAIKRFIADSFVGNHGPLSDFRLTVKSYRYYDPSTCGLDFKGCGRHIRDLTRDAYAVRLFIKEVTRLLISVLRKNMGLMVEKLTKDFSIYLTKDGRISMAGVTSKNVEYLAHAIHEVTK</sequence>
<evidence type="ECO:0000256" key="3">
    <source>
        <dbReference type="ARBA" id="ARBA00022576"/>
    </source>
</evidence>